<keyword evidence="3" id="KW-1185">Reference proteome</keyword>
<evidence type="ECO:0008006" key="4">
    <source>
        <dbReference type="Google" id="ProtNLM"/>
    </source>
</evidence>
<evidence type="ECO:0000256" key="1">
    <source>
        <dbReference type="SAM" id="Phobius"/>
    </source>
</evidence>
<gene>
    <name evidence="2" type="ORF">SAMN05444484_1189</name>
</gene>
<protein>
    <recommendedName>
        <fullName evidence="4">HNH endonuclease</fullName>
    </recommendedName>
</protein>
<evidence type="ECO:0000313" key="2">
    <source>
        <dbReference type="EMBL" id="SHM97753.1"/>
    </source>
</evidence>
<dbReference type="OrthoDB" id="5379188at2"/>
<organism evidence="2 3">
    <name type="scientific">Flavobacterium chilense</name>
    <dbReference type="NCBI Taxonomy" id="946677"/>
    <lineage>
        <taxon>Bacteria</taxon>
        <taxon>Pseudomonadati</taxon>
        <taxon>Bacteroidota</taxon>
        <taxon>Flavobacteriia</taxon>
        <taxon>Flavobacteriales</taxon>
        <taxon>Flavobacteriaceae</taxon>
        <taxon>Flavobacterium</taxon>
    </lineage>
</organism>
<evidence type="ECO:0000313" key="3">
    <source>
        <dbReference type="Proteomes" id="UP000184028"/>
    </source>
</evidence>
<dbReference type="RefSeq" id="WP_068845885.1">
    <property type="nucleotide sequence ID" value="NZ_FRBT01000018.1"/>
</dbReference>
<keyword evidence="1" id="KW-1133">Transmembrane helix</keyword>
<feature type="transmembrane region" description="Helical" evidence="1">
    <location>
        <begin position="336"/>
        <end position="355"/>
    </location>
</feature>
<keyword evidence="1" id="KW-0812">Transmembrane</keyword>
<sequence>MAPDFNKNTIDTLAKRAAYKCSNPDCRVLTVGPNFDPEKSTKIGEAAHIYGARIGSKRYNDKMTDTSRAEITNSIWLCRNCHKLIDTDEHKYSSNILFAWREQHEGFISSTLGNNTDQILYKEQISSLRDFDIYPHLIKRIIIDQPDGWEYRLTAELMRFLNEPLFRKLNDLKDGLYLKQSENVDSEKAFSWIQDRINEMSRITIPAVGLLEKLTKSWGKLGQPGDLKEIHHVTKLIKEYLEHVIAFEERIRFVNIPSEYQKILCLLQNLIGSQVEKLSIIPLELDNVISIIQNPRKEHETPTIIEKEITFEVPASWQKDLNREINKLGGYSTSKHSSGCLIALIFLIVFTIYLLY</sequence>
<dbReference type="AlphaFoldDB" id="A0A1M7N414"/>
<name>A0A1M7N414_9FLAO</name>
<dbReference type="STRING" id="946677.SAMN05444484_1189"/>
<dbReference type="Proteomes" id="UP000184028">
    <property type="component" value="Unassembled WGS sequence"/>
</dbReference>
<proteinExistence type="predicted"/>
<dbReference type="EMBL" id="FRBT01000018">
    <property type="protein sequence ID" value="SHM97753.1"/>
    <property type="molecule type" value="Genomic_DNA"/>
</dbReference>
<keyword evidence="1" id="KW-0472">Membrane</keyword>
<accession>A0A1M7N414</accession>
<reference evidence="3" key="1">
    <citation type="submission" date="2016-11" db="EMBL/GenBank/DDBJ databases">
        <authorList>
            <person name="Varghese N."/>
            <person name="Submissions S."/>
        </authorList>
    </citation>
    <scope>NUCLEOTIDE SEQUENCE [LARGE SCALE GENOMIC DNA]</scope>
    <source>
        <strain evidence="3">DSM 24724</strain>
    </source>
</reference>